<gene>
    <name evidence="2" type="ORF">CROQUDRAFT_88965</name>
</gene>
<comment type="caution">
    <text evidence="2">The sequence shown here is derived from an EMBL/GenBank/DDBJ whole genome shotgun (WGS) entry which is preliminary data.</text>
</comment>
<dbReference type="Proteomes" id="UP000886653">
    <property type="component" value="Unassembled WGS sequence"/>
</dbReference>
<dbReference type="AlphaFoldDB" id="A0A9P6NM37"/>
<proteinExistence type="predicted"/>
<dbReference type="EMBL" id="MU167226">
    <property type="protein sequence ID" value="KAG0149621.1"/>
    <property type="molecule type" value="Genomic_DNA"/>
</dbReference>
<accession>A0A9P6NM37</accession>
<feature type="compositionally biased region" description="Basic residues" evidence="1">
    <location>
        <begin position="93"/>
        <end position="102"/>
    </location>
</feature>
<feature type="compositionally biased region" description="Polar residues" evidence="1">
    <location>
        <begin position="72"/>
        <end position="83"/>
    </location>
</feature>
<sequence>MSCRIRGCDTLSLPRVLHMTRVRQAKFGRDNPRCPATSTSWTGQMRQPTVWLRQLTFFSLSAKFSSNVLTSTTEQLQQRQHPTYTIKDLSSSRKPRMYSHAK</sequence>
<name>A0A9P6NM37_9BASI</name>
<evidence type="ECO:0000256" key="1">
    <source>
        <dbReference type="SAM" id="MobiDB-lite"/>
    </source>
</evidence>
<evidence type="ECO:0000313" key="2">
    <source>
        <dbReference type="EMBL" id="KAG0149621.1"/>
    </source>
</evidence>
<protein>
    <submittedName>
        <fullName evidence="2">Uncharacterized protein</fullName>
    </submittedName>
</protein>
<organism evidence="2 3">
    <name type="scientific">Cronartium quercuum f. sp. fusiforme G11</name>
    <dbReference type="NCBI Taxonomy" id="708437"/>
    <lineage>
        <taxon>Eukaryota</taxon>
        <taxon>Fungi</taxon>
        <taxon>Dikarya</taxon>
        <taxon>Basidiomycota</taxon>
        <taxon>Pucciniomycotina</taxon>
        <taxon>Pucciniomycetes</taxon>
        <taxon>Pucciniales</taxon>
        <taxon>Coleosporiaceae</taxon>
        <taxon>Cronartium</taxon>
    </lineage>
</organism>
<reference evidence="2" key="1">
    <citation type="submission" date="2013-11" db="EMBL/GenBank/DDBJ databases">
        <title>Genome sequence of the fusiform rust pathogen reveals effectors for host alternation and coevolution with pine.</title>
        <authorList>
            <consortium name="DOE Joint Genome Institute"/>
            <person name="Smith K."/>
            <person name="Pendleton A."/>
            <person name="Kubisiak T."/>
            <person name="Anderson C."/>
            <person name="Salamov A."/>
            <person name="Aerts A."/>
            <person name="Riley R."/>
            <person name="Clum A."/>
            <person name="Lindquist E."/>
            <person name="Ence D."/>
            <person name="Campbell M."/>
            <person name="Kronenberg Z."/>
            <person name="Feau N."/>
            <person name="Dhillon B."/>
            <person name="Hamelin R."/>
            <person name="Burleigh J."/>
            <person name="Smith J."/>
            <person name="Yandell M."/>
            <person name="Nelson C."/>
            <person name="Grigoriev I."/>
            <person name="Davis J."/>
        </authorList>
    </citation>
    <scope>NUCLEOTIDE SEQUENCE</scope>
    <source>
        <strain evidence="2">G11</strain>
    </source>
</reference>
<feature type="region of interest" description="Disordered" evidence="1">
    <location>
        <begin position="72"/>
        <end position="102"/>
    </location>
</feature>
<keyword evidence="3" id="KW-1185">Reference proteome</keyword>
<evidence type="ECO:0000313" key="3">
    <source>
        <dbReference type="Proteomes" id="UP000886653"/>
    </source>
</evidence>